<evidence type="ECO:0000259" key="2">
    <source>
        <dbReference type="Pfam" id="PF19044"/>
    </source>
</evidence>
<dbReference type="Gene3D" id="1.10.8.730">
    <property type="match status" value="1"/>
</dbReference>
<dbReference type="InterPro" id="IPR027417">
    <property type="entry name" value="P-loop_NTPase"/>
</dbReference>
<evidence type="ECO:0000313" key="3">
    <source>
        <dbReference type="EMBL" id="OHA00715.1"/>
    </source>
</evidence>
<protein>
    <submittedName>
        <fullName evidence="3">Conjugal transfer protein TraC</fullName>
    </submittedName>
</protein>
<organism evidence="3 4">
    <name type="scientific">Candidatus Sungbacteria bacterium RIFCSPHIGHO2_02_FULL_49_20</name>
    <dbReference type="NCBI Taxonomy" id="1802272"/>
    <lineage>
        <taxon>Bacteria</taxon>
        <taxon>Candidatus Sungiibacteriota</taxon>
    </lineage>
</organism>
<name>A0A1G2KMR1_9BACT</name>
<dbReference type="PANTHER" id="PTHR30121">
    <property type="entry name" value="UNCHARACTERIZED PROTEIN YJGR-RELATED"/>
    <property type="match status" value="1"/>
</dbReference>
<dbReference type="Pfam" id="PF19044">
    <property type="entry name" value="P-loop_TraG"/>
    <property type="match status" value="1"/>
</dbReference>
<dbReference type="Gene3D" id="3.40.50.300">
    <property type="entry name" value="P-loop containing nucleotide triphosphate hydrolases"/>
    <property type="match status" value="1"/>
</dbReference>
<proteinExistence type="predicted"/>
<dbReference type="InterPro" id="IPR043964">
    <property type="entry name" value="P-loop_TraG"/>
</dbReference>
<dbReference type="Proteomes" id="UP000178710">
    <property type="component" value="Unassembled WGS sequence"/>
</dbReference>
<dbReference type="SUPFAM" id="SSF52540">
    <property type="entry name" value="P-loop containing nucleoside triphosphate hydrolases"/>
    <property type="match status" value="1"/>
</dbReference>
<evidence type="ECO:0000313" key="4">
    <source>
        <dbReference type="Proteomes" id="UP000178710"/>
    </source>
</evidence>
<comment type="caution">
    <text evidence="3">The sequence shown here is derived from an EMBL/GenBank/DDBJ whole genome shotgun (WGS) entry which is preliminary data.</text>
</comment>
<evidence type="ECO:0000256" key="1">
    <source>
        <dbReference type="SAM" id="Coils"/>
    </source>
</evidence>
<feature type="coiled-coil region" evidence="1">
    <location>
        <begin position="97"/>
        <end position="145"/>
    </location>
</feature>
<dbReference type="EMBL" id="MHQK01000050">
    <property type="protein sequence ID" value="OHA00715.1"/>
    <property type="molecule type" value="Genomic_DNA"/>
</dbReference>
<sequence>MAFLDFLAPKKKTEEVLEIFPEEIYRTGELTLRDIISPAALEVNPSFLRLGEKFCRTLFAFSYPRYLHTNWFTPVINLDKVFDISMFIHPVDTGIIMSQLRKKVAQVQSQISMREEKGLVRDPALDTAYRDLEDLRDKLQQATEKLFNFALYITIYGDSETELNKIETSIKSTLEAKLVYMKPALFQQEEGFQSTLPLNQDKLLIHSYMNSSPISSTFPFVSFDLTSNKGIMYGVNRHNNSLILFDRFSMPNANSVTFAQAGGGKSYSTKLEILRSLMLGTEVLVIDPEREYQSLAEAVGGRHFDISLNSPHHINPFDLPPAREDESPSDILRSNIISLVGLFRIMLGGLTAEEDSTLDRAITETYASRDITPNSDFSKADFPTLSDLALVLANTEGGGSLAQRLKKYTEGTWAGFLNQPTNLNIQSKLVVFSIRDMEEELRPVAMYIVLHYIWNLVRAELKKRLLVVDEAWVLMKQEDGASFLYGIAKRGRKYFLGLSTITQDVADFMGSPYGKPIVTNSSIQLLLKQSPATIDTLAQTFNLTEEERFLLLESDVGEGIFFAGLKHVAIKIIASYSEDQIITTDPSQLLLIKKAKEEFRDRSPAPPPARN</sequence>
<keyword evidence="1" id="KW-0175">Coiled coil</keyword>
<accession>A0A1G2KMR1</accession>
<reference evidence="3 4" key="1">
    <citation type="journal article" date="2016" name="Nat. Commun.">
        <title>Thousands of microbial genomes shed light on interconnected biogeochemical processes in an aquifer system.</title>
        <authorList>
            <person name="Anantharaman K."/>
            <person name="Brown C.T."/>
            <person name="Hug L.A."/>
            <person name="Sharon I."/>
            <person name="Castelle C.J."/>
            <person name="Probst A.J."/>
            <person name="Thomas B.C."/>
            <person name="Singh A."/>
            <person name="Wilkins M.J."/>
            <person name="Karaoz U."/>
            <person name="Brodie E.L."/>
            <person name="Williams K.H."/>
            <person name="Hubbard S.S."/>
            <person name="Banfield J.F."/>
        </authorList>
    </citation>
    <scope>NUCLEOTIDE SEQUENCE [LARGE SCALE GENOMIC DNA]</scope>
</reference>
<dbReference type="AlphaFoldDB" id="A0A1G2KMR1"/>
<dbReference type="NCBIfam" id="NF045971">
    <property type="entry name" value="conju_CD1110"/>
    <property type="match status" value="1"/>
</dbReference>
<dbReference type="PANTHER" id="PTHR30121:SF6">
    <property type="entry name" value="SLR6007 PROTEIN"/>
    <property type="match status" value="1"/>
</dbReference>
<feature type="domain" description="TraG P-loop" evidence="2">
    <location>
        <begin position="250"/>
        <end position="553"/>
    </location>
</feature>
<dbReference type="InterPro" id="IPR051162">
    <property type="entry name" value="T4SS_component"/>
</dbReference>
<gene>
    <name evidence="3" type="ORF">A3C12_00590</name>
</gene>